<dbReference type="EMBL" id="JACBAD010001676">
    <property type="protein sequence ID" value="KAF7136963.1"/>
    <property type="molecule type" value="Genomic_DNA"/>
</dbReference>
<evidence type="ECO:0000313" key="1">
    <source>
        <dbReference type="EMBL" id="KAF7136963.1"/>
    </source>
</evidence>
<dbReference type="AlphaFoldDB" id="A0A8H6UH20"/>
<evidence type="ECO:0000313" key="2">
    <source>
        <dbReference type="Proteomes" id="UP000630445"/>
    </source>
</evidence>
<gene>
    <name evidence="1" type="ORF">CNMCM5793_006667</name>
</gene>
<proteinExistence type="predicted"/>
<dbReference type="Proteomes" id="UP000630445">
    <property type="component" value="Unassembled WGS sequence"/>
</dbReference>
<accession>A0A8H6UH20</accession>
<reference evidence="1" key="1">
    <citation type="submission" date="2020-06" db="EMBL/GenBank/DDBJ databases">
        <title>Draft genome sequences of strains closely related to Aspergillus parafelis and Aspergillus hiratsukae.</title>
        <authorList>
            <person name="Dos Santos R.A.C."/>
            <person name="Rivero-Menendez O."/>
            <person name="Steenwyk J.L."/>
            <person name="Mead M.E."/>
            <person name="Goldman G.H."/>
            <person name="Alastruey-Izquierdo A."/>
            <person name="Rokas A."/>
        </authorList>
    </citation>
    <scope>NUCLEOTIDE SEQUENCE</scope>
    <source>
        <strain evidence="1">CNM-CM5793</strain>
    </source>
</reference>
<protein>
    <submittedName>
        <fullName evidence="1">Uncharacterized protein</fullName>
    </submittedName>
</protein>
<dbReference type="OrthoDB" id="73875at2759"/>
<organism evidence="1 2">
    <name type="scientific">Aspergillus hiratsukae</name>
    <dbReference type="NCBI Taxonomy" id="1194566"/>
    <lineage>
        <taxon>Eukaryota</taxon>
        <taxon>Fungi</taxon>
        <taxon>Dikarya</taxon>
        <taxon>Ascomycota</taxon>
        <taxon>Pezizomycotina</taxon>
        <taxon>Eurotiomycetes</taxon>
        <taxon>Eurotiomycetidae</taxon>
        <taxon>Eurotiales</taxon>
        <taxon>Aspergillaceae</taxon>
        <taxon>Aspergillus</taxon>
        <taxon>Aspergillus subgen. Fumigati</taxon>
    </lineage>
</organism>
<sequence length="160" mass="17180">MTLISQSTTIPKDLLNHPAADDWTPEKQDAFTNYLGQSIAAWGAIAEKSLRTLSDGSGESIEMLTELISDGKVVEGSGQSIELAPTDRDNLPKDTASALQASIGKLFFDFFLPSGPFPAGTHSLSTRATRVTMTPGDYPDAVSPMMLCPCGWLKVQTLEM</sequence>
<keyword evidence="2" id="KW-1185">Reference proteome</keyword>
<name>A0A8H6UH20_9EURO</name>
<comment type="caution">
    <text evidence="1">The sequence shown here is derived from an EMBL/GenBank/DDBJ whole genome shotgun (WGS) entry which is preliminary data.</text>
</comment>